<proteinExistence type="predicted"/>
<reference evidence="2" key="1">
    <citation type="journal article" date="2013" name="Environ. Microbiol.">
        <title>Seasonally variable intestinal metagenomes of the red palm weevil (Rhynchophorus ferrugineus).</title>
        <authorList>
            <person name="Jia S."/>
            <person name="Zhang X."/>
            <person name="Zhang G."/>
            <person name="Yin A."/>
            <person name="Zhang S."/>
            <person name="Li F."/>
            <person name="Wang L."/>
            <person name="Zhao D."/>
            <person name="Yun Q."/>
            <person name="Tala"/>
            <person name="Wang J."/>
            <person name="Sun G."/>
            <person name="Baabdullah M."/>
            <person name="Yu X."/>
            <person name="Hu S."/>
            <person name="Al-Mssallem I.S."/>
            <person name="Yu J."/>
        </authorList>
    </citation>
    <scope>NUCLEOTIDE SEQUENCE</scope>
</reference>
<evidence type="ECO:0000256" key="1">
    <source>
        <dbReference type="SAM" id="MobiDB-lite"/>
    </source>
</evidence>
<accession>A0A060CP67</accession>
<organism evidence="2">
    <name type="scientific">uncultured Actinosynnema sp</name>
    <dbReference type="NCBI Taxonomy" id="905025"/>
    <lineage>
        <taxon>Bacteria</taxon>
        <taxon>Bacillati</taxon>
        <taxon>Actinomycetota</taxon>
        <taxon>Actinomycetes</taxon>
        <taxon>Pseudonocardiales</taxon>
        <taxon>Pseudonocardiaceae</taxon>
        <taxon>Actinosynnema</taxon>
        <taxon>environmental samples</taxon>
    </lineage>
</organism>
<dbReference type="EMBL" id="KF127617">
    <property type="protein sequence ID" value="AIA94975.1"/>
    <property type="molecule type" value="Genomic_DNA"/>
</dbReference>
<sequence length="54" mass="5420">MSGPVSLADNVGGVRISGNTIDGPLACDRNAPRPIDADVPNSVAGRQAGQCTDL</sequence>
<feature type="region of interest" description="Disordered" evidence="1">
    <location>
        <begin position="31"/>
        <end position="54"/>
    </location>
</feature>
<protein>
    <submittedName>
        <fullName evidence="2">CAZy families CBM32|GH92 protein</fullName>
    </submittedName>
</protein>
<dbReference type="AlphaFoldDB" id="A0A060CP67"/>
<name>A0A060CP67_9PSEU</name>
<evidence type="ECO:0000313" key="2">
    <source>
        <dbReference type="EMBL" id="AIA94975.1"/>
    </source>
</evidence>